<evidence type="ECO:0000256" key="1">
    <source>
        <dbReference type="SAM" id="MobiDB-lite"/>
    </source>
</evidence>
<reference evidence="2 3" key="1">
    <citation type="submission" date="2024-02" db="EMBL/GenBank/DDBJ databases">
        <title>High-quality chromosome-scale genome assembly of Pensacola bahiagrass (Paspalum notatum Flugge var. saurae).</title>
        <authorList>
            <person name="Vega J.M."/>
            <person name="Podio M."/>
            <person name="Orjuela J."/>
            <person name="Siena L.A."/>
            <person name="Pessino S.C."/>
            <person name="Combes M.C."/>
            <person name="Mariac C."/>
            <person name="Albertini E."/>
            <person name="Pupilli F."/>
            <person name="Ortiz J.P.A."/>
            <person name="Leblanc O."/>
        </authorList>
    </citation>
    <scope>NUCLEOTIDE SEQUENCE [LARGE SCALE GENOMIC DNA]</scope>
    <source>
        <strain evidence="2">R1</strain>
        <tissue evidence="2">Leaf</tissue>
    </source>
</reference>
<dbReference type="PANTHER" id="PTHR37216:SF4">
    <property type="entry name" value="EF-HAND DOMAIN-CONTAINING PROTEIN"/>
    <property type="match status" value="1"/>
</dbReference>
<protein>
    <submittedName>
        <fullName evidence="2">Uncharacterized protein</fullName>
    </submittedName>
</protein>
<gene>
    <name evidence="2" type="ORF">U9M48_043803</name>
</gene>
<keyword evidence="3" id="KW-1185">Reference proteome</keyword>
<organism evidence="2 3">
    <name type="scientific">Paspalum notatum var. saurae</name>
    <dbReference type="NCBI Taxonomy" id="547442"/>
    <lineage>
        <taxon>Eukaryota</taxon>
        <taxon>Viridiplantae</taxon>
        <taxon>Streptophyta</taxon>
        <taxon>Embryophyta</taxon>
        <taxon>Tracheophyta</taxon>
        <taxon>Spermatophyta</taxon>
        <taxon>Magnoliopsida</taxon>
        <taxon>Liliopsida</taxon>
        <taxon>Poales</taxon>
        <taxon>Poaceae</taxon>
        <taxon>PACMAD clade</taxon>
        <taxon>Panicoideae</taxon>
        <taxon>Andropogonodae</taxon>
        <taxon>Paspaleae</taxon>
        <taxon>Paspalinae</taxon>
        <taxon>Paspalum</taxon>
    </lineage>
</organism>
<feature type="region of interest" description="Disordered" evidence="1">
    <location>
        <begin position="37"/>
        <end position="63"/>
    </location>
</feature>
<dbReference type="Proteomes" id="UP001341281">
    <property type="component" value="Chromosome 10"/>
</dbReference>
<dbReference type="InterPro" id="IPR057196">
    <property type="entry name" value="DUF7874"/>
</dbReference>
<accession>A0AAQ3UXX3</accession>
<dbReference type="Pfam" id="PF25284">
    <property type="entry name" value="DUF7874"/>
    <property type="match status" value="1"/>
</dbReference>
<evidence type="ECO:0000313" key="3">
    <source>
        <dbReference type="Proteomes" id="UP001341281"/>
    </source>
</evidence>
<sequence length="208" mass="23116">MVDNVPFTMHDAAVKDQVNMPQILFSNILIHNSMGQGAAKAKQGGEEAAQKDAEKKDDKKAHKTSDADELIAFMKKNYDAKVKDVQEFDDFYHFIYDLIEKFCEERGQLQYRIPTKQDLLAEYKKARGYSTGNLTPQQFEKIARGILKVDSFAFGKAAVDILVVLFGLPVCALLTKRIVPGLKAISDDIVIPVATSGAVVYLAKSNKL</sequence>
<dbReference type="EMBL" id="CP144754">
    <property type="protein sequence ID" value="WVZ98345.1"/>
    <property type="molecule type" value="Genomic_DNA"/>
</dbReference>
<dbReference type="PANTHER" id="PTHR37216">
    <property type="entry name" value="EXPRESSED PROTEIN"/>
    <property type="match status" value="1"/>
</dbReference>
<name>A0AAQ3UXX3_PASNO</name>
<evidence type="ECO:0000313" key="2">
    <source>
        <dbReference type="EMBL" id="WVZ98345.1"/>
    </source>
</evidence>
<proteinExistence type="predicted"/>
<feature type="compositionally biased region" description="Basic and acidic residues" evidence="1">
    <location>
        <begin position="43"/>
        <end position="63"/>
    </location>
</feature>
<dbReference type="AlphaFoldDB" id="A0AAQ3UXX3"/>